<organism evidence="2">
    <name type="scientific">Ixodes ricinus</name>
    <name type="common">Common tick</name>
    <name type="synonym">Acarus ricinus</name>
    <dbReference type="NCBI Taxonomy" id="34613"/>
    <lineage>
        <taxon>Eukaryota</taxon>
        <taxon>Metazoa</taxon>
        <taxon>Ecdysozoa</taxon>
        <taxon>Arthropoda</taxon>
        <taxon>Chelicerata</taxon>
        <taxon>Arachnida</taxon>
        <taxon>Acari</taxon>
        <taxon>Parasitiformes</taxon>
        <taxon>Ixodida</taxon>
        <taxon>Ixodoidea</taxon>
        <taxon>Ixodidae</taxon>
        <taxon>Ixodinae</taxon>
        <taxon>Ixodes</taxon>
    </lineage>
</organism>
<keyword evidence="1" id="KW-0732">Signal</keyword>
<evidence type="ECO:0000313" key="2">
    <source>
        <dbReference type="EMBL" id="JAR94559.1"/>
    </source>
</evidence>
<dbReference type="SUPFAM" id="SSF55486">
    <property type="entry name" value="Metalloproteases ('zincins'), catalytic domain"/>
    <property type="match status" value="1"/>
</dbReference>
<sequence length="192" mass="21376">MDETLPSSTVLLLLVCSSALAKATPGNSFEEMYKEASIILGSQRHTVSPCEDFYDYVCKTLPTGTKDYKSRTTDDPEKKLQAELMPLLTSKGPRVWKQTAEDKVKMAFQACLRDTGDEVWKKAVEVTLRTHNLHSWPLKSTHNKARPSLESLLMKTGFGPLFQMSVVKGGSVKEGNRLLVSRVTGTSIRCLH</sequence>
<protein>
    <submittedName>
        <fullName evidence="2">Putative neutral endopeptidase-like protein</fullName>
    </submittedName>
</protein>
<name>A0A147BUR3_IXORI</name>
<dbReference type="GO" id="GO:0006508">
    <property type="term" value="P:proteolysis"/>
    <property type="evidence" value="ECO:0007669"/>
    <property type="project" value="InterPro"/>
</dbReference>
<dbReference type="PROSITE" id="PS51885">
    <property type="entry name" value="NEPRILYSIN"/>
    <property type="match status" value="1"/>
</dbReference>
<proteinExistence type="predicted"/>
<dbReference type="GO" id="GO:0004222">
    <property type="term" value="F:metalloendopeptidase activity"/>
    <property type="evidence" value="ECO:0007669"/>
    <property type="project" value="InterPro"/>
</dbReference>
<evidence type="ECO:0000256" key="1">
    <source>
        <dbReference type="SAM" id="SignalP"/>
    </source>
</evidence>
<feature type="chain" id="PRO_5007542912" evidence="1">
    <location>
        <begin position="24"/>
        <end position="192"/>
    </location>
</feature>
<feature type="signal peptide" evidence="1">
    <location>
        <begin position="1"/>
        <end position="23"/>
    </location>
</feature>
<dbReference type="EMBL" id="GEGO01000845">
    <property type="protein sequence ID" value="JAR94559.1"/>
    <property type="molecule type" value="Transcribed_RNA"/>
</dbReference>
<dbReference type="InterPro" id="IPR000718">
    <property type="entry name" value="Peptidase_M13"/>
</dbReference>
<reference evidence="2" key="1">
    <citation type="journal article" date="2018" name="PLoS Negl. Trop. Dis.">
        <title>Sialome diversity of ticks revealed by RNAseq of single tick salivary glands.</title>
        <authorList>
            <person name="Perner J."/>
            <person name="Kropackova S."/>
            <person name="Kopacek P."/>
            <person name="Ribeiro J.M."/>
        </authorList>
    </citation>
    <scope>NUCLEOTIDE SEQUENCE</scope>
    <source>
        <strain evidence="2">Siblings of single egg batch collected in Ceske Budejovice</strain>
        <tissue evidence="2">Salivary glands</tissue>
    </source>
</reference>
<accession>A0A147BUR3</accession>
<dbReference type="AlphaFoldDB" id="A0A147BUR3"/>